<keyword evidence="4" id="KW-0808">Transferase</keyword>
<name>A0AAW4X0E4_9FIRM</name>
<dbReference type="EMBL" id="JAJFAT010000010">
    <property type="protein sequence ID" value="MCC3145281.1"/>
    <property type="molecule type" value="Genomic_DNA"/>
</dbReference>
<keyword evidence="2 3" id="KW-0663">Pyridoxal phosphate</keyword>
<organism evidence="4 5">
    <name type="scientific">Halanaerobium polyolivorans</name>
    <dbReference type="NCBI Taxonomy" id="2886943"/>
    <lineage>
        <taxon>Bacteria</taxon>
        <taxon>Bacillati</taxon>
        <taxon>Bacillota</taxon>
        <taxon>Clostridia</taxon>
        <taxon>Halanaerobiales</taxon>
        <taxon>Halanaerobiaceae</taxon>
        <taxon>Halanaerobium</taxon>
    </lineage>
</organism>
<dbReference type="RefSeq" id="WP_229345890.1">
    <property type="nucleotide sequence ID" value="NZ_JAJFAT010000010.1"/>
</dbReference>
<evidence type="ECO:0000256" key="1">
    <source>
        <dbReference type="PIRSR" id="PIRSR000390-1"/>
    </source>
</evidence>
<evidence type="ECO:0000313" key="5">
    <source>
        <dbReference type="Proteomes" id="UP001199296"/>
    </source>
</evidence>
<dbReference type="SUPFAM" id="SSF53383">
    <property type="entry name" value="PLP-dependent transferases"/>
    <property type="match status" value="1"/>
</dbReference>
<keyword evidence="5" id="KW-1185">Reference proteome</keyword>
<reference evidence="4 5" key="1">
    <citation type="submission" date="2021-10" db="EMBL/GenBank/DDBJ databases">
        <authorList>
            <person name="Grouzdev D.S."/>
            <person name="Pantiukh K.S."/>
            <person name="Krutkina M.S."/>
        </authorList>
    </citation>
    <scope>NUCLEOTIDE SEQUENCE [LARGE SCALE GENOMIC DNA]</scope>
    <source>
        <strain evidence="4 5">Z-7514</strain>
    </source>
</reference>
<dbReference type="GO" id="GO:0000271">
    <property type="term" value="P:polysaccharide biosynthetic process"/>
    <property type="evidence" value="ECO:0007669"/>
    <property type="project" value="TreeGrafter"/>
</dbReference>
<evidence type="ECO:0000256" key="3">
    <source>
        <dbReference type="RuleBase" id="RU004508"/>
    </source>
</evidence>
<protein>
    <submittedName>
        <fullName evidence="4">DegT/DnrJ/EryC1/StrS family aminotransferase</fullName>
    </submittedName>
</protein>
<dbReference type="PANTHER" id="PTHR30244:SF34">
    <property type="entry name" value="DTDP-4-AMINO-4,6-DIDEOXYGALACTOSE TRANSAMINASE"/>
    <property type="match status" value="1"/>
</dbReference>
<dbReference type="PANTHER" id="PTHR30244">
    <property type="entry name" value="TRANSAMINASE"/>
    <property type="match status" value="1"/>
</dbReference>
<evidence type="ECO:0000313" key="4">
    <source>
        <dbReference type="EMBL" id="MCC3145281.1"/>
    </source>
</evidence>
<dbReference type="Gene3D" id="3.90.1150.10">
    <property type="entry name" value="Aspartate Aminotransferase, domain 1"/>
    <property type="match status" value="1"/>
</dbReference>
<dbReference type="CDD" id="cd00616">
    <property type="entry name" value="AHBA_syn"/>
    <property type="match status" value="1"/>
</dbReference>
<dbReference type="GO" id="GO:0030170">
    <property type="term" value="F:pyridoxal phosphate binding"/>
    <property type="evidence" value="ECO:0007669"/>
    <property type="project" value="TreeGrafter"/>
</dbReference>
<comment type="caution">
    <text evidence="4">The sequence shown here is derived from an EMBL/GenBank/DDBJ whole genome shotgun (WGS) entry which is preliminary data.</text>
</comment>
<comment type="similarity">
    <text evidence="3">Belongs to the DegT/DnrJ/EryC1 family.</text>
</comment>
<dbReference type="AlphaFoldDB" id="A0AAW4X0E4"/>
<gene>
    <name evidence="4" type="ORF">LJ207_08095</name>
</gene>
<dbReference type="Gene3D" id="3.40.640.10">
    <property type="entry name" value="Type I PLP-dependent aspartate aminotransferase-like (Major domain)"/>
    <property type="match status" value="1"/>
</dbReference>
<proteinExistence type="inferred from homology"/>
<dbReference type="InterPro" id="IPR000653">
    <property type="entry name" value="DegT/StrS_aminotransferase"/>
</dbReference>
<dbReference type="GO" id="GO:0008483">
    <property type="term" value="F:transaminase activity"/>
    <property type="evidence" value="ECO:0007669"/>
    <property type="project" value="UniProtKB-KW"/>
</dbReference>
<feature type="active site" description="Proton acceptor" evidence="1">
    <location>
        <position position="182"/>
    </location>
</feature>
<dbReference type="Proteomes" id="UP001199296">
    <property type="component" value="Unassembled WGS sequence"/>
</dbReference>
<accession>A0AAW4X0E4</accession>
<feature type="modified residue" description="N6-(pyridoxal phosphate)lysine" evidence="2">
    <location>
        <position position="182"/>
    </location>
</feature>
<dbReference type="InterPro" id="IPR015421">
    <property type="entry name" value="PyrdxlP-dep_Trfase_major"/>
</dbReference>
<dbReference type="Pfam" id="PF01041">
    <property type="entry name" value="DegT_DnrJ_EryC1"/>
    <property type="match status" value="1"/>
</dbReference>
<dbReference type="PIRSF" id="PIRSF000390">
    <property type="entry name" value="PLP_StrS"/>
    <property type="match status" value="1"/>
</dbReference>
<evidence type="ECO:0000256" key="2">
    <source>
        <dbReference type="PIRSR" id="PIRSR000390-2"/>
    </source>
</evidence>
<dbReference type="InterPro" id="IPR015422">
    <property type="entry name" value="PyrdxlP-dep_Trfase_small"/>
</dbReference>
<keyword evidence="4" id="KW-0032">Aminotransferase</keyword>
<dbReference type="InterPro" id="IPR015424">
    <property type="entry name" value="PyrdxlP-dep_Trfase"/>
</dbReference>
<sequence>MISIAQPLVNKKEKELVLEVMDSGMLASGSYVNNFSKKFADFIGSKYGAAVSSGTTALHTALLAAGIGEGDKVLTTPFTFIASSNSILYTGAEPVFVDIKEDSYNIDPEEIEAALKKDPAIKALLIVHLFGLSCDMDKIMELVEKYELILIEDCAQSHGAEFNGKKAGSFGDLSTFSFYPTKNMTTGEGGMVLTDQEELYNKAAKIINHGQAKKYLHDSLGYNFRMTNLAAAIGLVQLDKLAAFNQKRIENAEFFNQNLADLKWLKIPSKPANKKHVYHQYTLRVKDRDQFAAYLSENGVGNSIHYPAPVTQQPYYKKLGYGELSFAVTEKVAEEIISIPVHPALSDQELEKIVKVIKAYK</sequence>